<evidence type="ECO:0000313" key="3">
    <source>
        <dbReference type="Proteomes" id="UP000001025"/>
    </source>
</evidence>
<sequence length="105" mass="11842">MAAQSSYGRPGKSTPPAKRPRCSRNIADLTVRSVAGFARIQTHLKSLFRFASRRLQQQVHPRKRRGPAIAIHPPFGRVERSEGRAEHRIEHLRIHGGDRRATGFA</sequence>
<dbReference type="Proteomes" id="UP000001025">
    <property type="component" value="Chromosome"/>
</dbReference>
<organism evidence="2 3">
    <name type="scientific">Rhodopirellula baltica (strain DSM 10527 / NCIMB 13988 / SH1)</name>
    <dbReference type="NCBI Taxonomy" id="243090"/>
    <lineage>
        <taxon>Bacteria</taxon>
        <taxon>Pseudomonadati</taxon>
        <taxon>Planctomycetota</taxon>
        <taxon>Planctomycetia</taxon>
        <taxon>Pirellulales</taxon>
        <taxon>Pirellulaceae</taxon>
        <taxon>Rhodopirellula</taxon>
    </lineage>
</organism>
<name>Q7UQ09_RHOBA</name>
<accession>Q7UQ09</accession>
<dbReference type="OrthoDB" id="9807209at2"/>
<dbReference type="KEGG" id="rba:RB6593"/>
<proteinExistence type="predicted"/>
<feature type="region of interest" description="Disordered" evidence="1">
    <location>
        <begin position="1"/>
        <end position="23"/>
    </location>
</feature>
<dbReference type="STRING" id="243090.RB6593"/>
<dbReference type="AlphaFoldDB" id="Q7UQ09"/>
<gene>
    <name evidence="2" type="ordered locus">RB6593</name>
</gene>
<dbReference type="EMBL" id="BX294144">
    <property type="protein sequence ID" value="CAD74897.1"/>
    <property type="molecule type" value="Genomic_DNA"/>
</dbReference>
<reference evidence="2 3" key="1">
    <citation type="journal article" date="2003" name="Proc. Natl. Acad. Sci. U.S.A.">
        <title>Complete genome sequence of the marine planctomycete Pirellula sp. strain 1.</title>
        <authorList>
            <person name="Gloeckner F.O."/>
            <person name="Kube M."/>
            <person name="Bauer M."/>
            <person name="Teeling H."/>
            <person name="Lombardot T."/>
            <person name="Ludwig W."/>
            <person name="Gade D."/>
            <person name="Beck A."/>
            <person name="Borzym K."/>
            <person name="Heitmann K."/>
            <person name="Rabus R."/>
            <person name="Schlesner H."/>
            <person name="Amann R."/>
            <person name="Reinhardt R."/>
        </authorList>
    </citation>
    <scope>NUCLEOTIDE SEQUENCE [LARGE SCALE GENOMIC DNA]</scope>
    <source>
        <strain evidence="3">DSM 10527 / NCIMB 13988 / SH1</strain>
    </source>
</reference>
<dbReference type="InParanoid" id="Q7UQ09"/>
<evidence type="ECO:0000313" key="2">
    <source>
        <dbReference type="EMBL" id="CAD74897.1"/>
    </source>
</evidence>
<evidence type="ECO:0000256" key="1">
    <source>
        <dbReference type="SAM" id="MobiDB-lite"/>
    </source>
</evidence>
<dbReference type="EnsemblBacteria" id="CAD74897">
    <property type="protein sequence ID" value="CAD74897"/>
    <property type="gene ID" value="RB6593"/>
</dbReference>
<protein>
    <submittedName>
        <fullName evidence="2">Uncharacterized protein</fullName>
    </submittedName>
</protein>
<dbReference type="HOGENOM" id="CLU_2234443_0_0_0"/>
<keyword evidence="3" id="KW-1185">Reference proteome</keyword>